<feature type="transmembrane region" description="Helical" evidence="1">
    <location>
        <begin position="39"/>
        <end position="59"/>
    </location>
</feature>
<gene>
    <name evidence="2" type="primary">CID2_2</name>
    <name evidence="2" type="ORF">g.68054</name>
</gene>
<keyword evidence="1" id="KW-0812">Transmembrane</keyword>
<accession>A0A1D1XNL6</accession>
<name>A0A1D1XNL6_9ARAE</name>
<reference evidence="2" key="1">
    <citation type="submission" date="2015-07" db="EMBL/GenBank/DDBJ databases">
        <title>Transcriptome Assembly of Anthurium amnicola.</title>
        <authorList>
            <person name="Suzuki J."/>
        </authorList>
    </citation>
    <scope>NUCLEOTIDE SEQUENCE</scope>
</reference>
<proteinExistence type="predicted"/>
<dbReference type="PANTHER" id="PTHR33790">
    <property type="entry name" value="OS05G0344200 PROTEIN"/>
    <property type="match status" value="1"/>
</dbReference>
<dbReference type="AlphaFoldDB" id="A0A1D1XNL6"/>
<evidence type="ECO:0000256" key="1">
    <source>
        <dbReference type="SAM" id="Phobius"/>
    </source>
</evidence>
<feature type="non-terminal residue" evidence="2">
    <location>
        <position position="1"/>
    </location>
</feature>
<dbReference type="EMBL" id="GDJX01023958">
    <property type="protein sequence ID" value="JAT43978.1"/>
    <property type="molecule type" value="Transcribed_RNA"/>
</dbReference>
<evidence type="ECO:0000313" key="2">
    <source>
        <dbReference type="EMBL" id="JAT43978.1"/>
    </source>
</evidence>
<keyword evidence="1" id="KW-0472">Membrane</keyword>
<keyword evidence="1" id="KW-1133">Transmembrane helix</keyword>
<sequence length="225" mass="25508">YRTVVGFDRSQPFDRAQSVSVNFATSGGLRFSTLLYKSILVPVAVVIGFLSYHLAAATARRPASRRGKEEKKSRCSAEAMDVVLSGRPPCALNPDAPPFVPLAYRAVEDFSDQWWELVKSTPWFRDYWLRECCFLEEADALRGPDLVVAHDDESVLPEIGDVFDGYRRQEDGDGKEEEKGFRDVIRWGAHKWRGLHGAVESPKYAEKVPRVVRVRPSPRTIQQPR</sequence>
<organism evidence="2">
    <name type="scientific">Anthurium amnicola</name>
    <dbReference type="NCBI Taxonomy" id="1678845"/>
    <lineage>
        <taxon>Eukaryota</taxon>
        <taxon>Viridiplantae</taxon>
        <taxon>Streptophyta</taxon>
        <taxon>Embryophyta</taxon>
        <taxon>Tracheophyta</taxon>
        <taxon>Spermatophyta</taxon>
        <taxon>Magnoliopsida</taxon>
        <taxon>Liliopsida</taxon>
        <taxon>Araceae</taxon>
        <taxon>Pothoideae</taxon>
        <taxon>Potheae</taxon>
        <taxon>Anthurium</taxon>
    </lineage>
</organism>
<dbReference type="InterPro" id="IPR040414">
    <property type="entry name" value="CID1/CID2"/>
</dbReference>
<protein>
    <submittedName>
        <fullName evidence="2">Polyadenylate-binding protein-interacting protein 2</fullName>
    </submittedName>
</protein>
<dbReference type="PANTHER" id="PTHR33790:SF1">
    <property type="entry name" value="PROTEIN EARLY RESPONSIVE TO DEHYDRATION 15"/>
    <property type="match status" value="1"/>
</dbReference>